<organism evidence="4 5">
    <name type="scientific">Pyxidicoccus parkwayensis</name>
    <dbReference type="NCBI Taxonomy" id="2813578"/>
    <lineage>
        <taxon>Bacteria</taxon>
        <taxon>Pseudomonadati</taxon>
        <taxon>Myxococcota</taxon>
        <taxon>Myxococcia</taxon>
        <taxon>Myxococcales</taxon>
        <taxon>Cystobacterineae</taxon>
        <taxon>Myxococcaceae</taxon>
        <taxon>Pyxidicoccus</taxon>
    </lineage>
</organism>
<keyword evidence="4" id="KW-0645">Protease</keyword>
<proteinExistence type="predicted"/>
<reference evidence="4 5" key="1">
    <citation type="submission" date="2021-02" db="EMBL/GenBank/DDBJ databases">
        <title>De Novo genome assembly of isolated myxobacteria.</title>
        <authorList>
            <person name="Stevens D.C."/>
        </authorList>
    </citation>
    <scope>NUCLEOTIDE SEQUENCE [LARGE SCALE GENOMIC DNA]</scope>
    <source>
        <strain evidence="5">SCPEA02</strain>
    </source>
</reference>
<evidence type="ECO:0000313" key="4">
    <source>
        <dbReference type="EMBL" id="QSQ19154.1"/>
    </source>
</evidence>
<dbReference type="Pfam" id="PF16313">
    <property type="entry name" value="DUF4953"/>
    <property type="match status" value="1"/>
</dbReference>
<evidence type="ECO:0000313" key="5">
    <source>
        <dbReference type="Proteomes" id="UP000662747"/>
    </source>
</evidence>
<feature type="domain" description="EcxA zinc-binding" evidence="3">
    <location>
        <begin position="465"/>
        <end position="537"/>
    </location>
</feature>
<dbReference type="RefSeq" id="WP_206720742.1">
    <property type="nucleotide sequence ID" value="NZ_CP071090.1"/>
</dbReference>
<gene>
    <name evidence="4" type="ORF">JY651_27825</name>
</gene>
<name>A0ABX7NJY4_9BACT</name>
<dbReference type="InterPro" id="IPR032534">
    <property type="entry name" value="EcxA_zinc-bd"/>
</dbReference>
<dbReference type="Gene3D" id="3.40.390.10">
    <property type="entry name" value="Collagenase (Catalytic Domain)"/>
    <property type="match status" value="1"/>
</dbReference>
<protein>
    <submittedName>
        <fullName evidence="4">Zinc-dependent metalloprotease</fullName>
    </submittedName>
</protein>
<dbReference type="Proteomes" id="UP000662747">
    <property type="component" value="Chromosome"/>
</dbReference>
<keyword evidence="4" id="KW-0482">Metalloprotease</keyword>
<dbReference type="PANTHER" id="PTHR38478:SF1">
    <property type="entry name" value="ZINC DEPENDENT METALLOPROTEASE DOMAIN LIPOPROTEIN"/>
    <property type="match status" value="1"/>
</dbReference>
<dbReference type="SUPFAM" id="SSF55486">
    <property type="entry name" value="Metalloproteases ('zincins'), catalytic domain"/>
    <property type="match status" value="1"/>
</dbReference>
<feature type="chain" id="PRO_5046916746" evidence="2">
    <location>
        <begin position="22"/>
        <end position="758"/>
    </location>
</feature>
<keyword evidence="4" id="KW-0378">Hydrolase</keyword>
<keyword evidence="2" id="KW-0732">Signal</keyword>
<keyword evidence="5" id="KW-1185">Reference proteome</keyword>
<dbReference type="InterPro" id="IPR024079">
    <property type="entry name" value="MetalloPept_cat_dom_sf"/>
</dbReference>
<dbReference type="PROSITE" id="PS51257">
    <property type="entry name" value="PROKAR_LIPOPROTEIN"/>
    <property type="match status" value="1"/>
</dbReference>
<feature type="region of interest" description="Disordered" evidence="1">
    <location>
        <begin position="25"/>
        <end position="45"/>
    </location>
</feature>
<sequence>MWRSRIASRRVWLGAASLALALSTGCGSPTSTPPQAVPEAPDTGKPVQLDGEFVAVPRELGGEQKQQVREKLGSVVDDAGTSFYLAIRRSELGQKWFMTAYLKQNHPGGVALGGASTLGTRVVSFKERNGKLFVLDVDDRKAMSDIFDPEVVVEAYPIVTGYAPFNRARGSEAYVLIDPTAGLNRFGVMGDRYGTQGARFQVELSFAQRFRQLSDGIAFDQVFNGYLDAPQQYAEDFLADNPYSNSGTLALALRRYHESPGFTPTPRPPKDYYFLSSPRFVPNQGGLTEQTPVKWNIHPGMQPIRWHITSSILTVQNDPRFQQYDLVGAVKRGIEGWNSAFGFKALEAVVSDTSGFADDEKNVLIFDTDEGMPFAFADWRTNPNTGEVRGASIYAPALWVALAHEQFTEDAPLLPAAPEPRPAARLSWAGMREERLCELMPAALREAALDDGGSRRAELAPLTKKQRVEAFLTNVVLHEIGHTLGLHHNFKGSLANDGSPGSPPSSSVMDYFDDADAVRLVTPGAYDVAAVRYLYGLSSQLPSQAFCTGSDVGVDPYCNTIDRFDDPLTKFYLPRFHARLDTWMRDTKPISQILRTFDYQVKFPLQFVRAGNAQTQAFAYTQTLAPLRPPLQIPADAPATYVAQADELAWRILARLYLDPAASRGAFTANPPNSPELLPPVIADVKAILLNTDGVRSYTARRTMVDILKVHQTLASYAALNEAHDVLAAQLPSLSGDARLQTADLLARVSAAISPYFR</sequence>
<feature type="signal peptide" evidence="2">
    <location>
        <begin position="1"/>
        <end position="21"/>
    </location>
</feature>
<evidence type="ECO:0000256" key="1">
    <source>
        <dbReference type="SAM" id="MobiDB-lite"/>
    </source>
</evidence>
<accession>A0ABX7NJY4</accession>
<evidence type="ECO:0000259" key="3">
    <source>
        <dbReference type="Pfam" id="PF16313"/>
    </source>
</evidence>
<dbReference type="EMBL" id="CP071090">
    <property type="protein sequence ID" value="QSQ19154.1"/>
    <property type="molecule type" value="Genomic_DNA"/>
</dbReference>
<dbReference type="GO" id="GO:0008237">
    <property type="term" value="F:metallopeptidase activity"/>
    <property type="evidence" value="ECO:0007669"/>
    <property type="project" value="UniProtKB-KW"/>
</dbReference>
<dbReference type="PANTHER" id="PTHR38478">
    <property type="entry name" value="PEPTIDASE M1A AND M12B"/>
    <property type="match status" value="1"/>
</dbReference>
<evidence type="ECO:0000256" key="2">
    <source>
        <dbReference type="SAM" id="SignalP"/>
    </source>
</evidence>